<evidence type="ECO:0000313" key="3">
    <source>
        <dbReference type="EMBL" id="EJX07375.1"/>
    </source>
</evidence>
<dbReference type="Gene3D" id="3.20.20.140">
    <property type="entry name" value="Metal-dependent hydrolases"/>
    <property type="match status" value="1"/>
</dbReference>
<dbReference type="EMBL" id="AMCI01000894">
    <property type="protein sequence ID" value="EJX07375.1"/>
    <property type="molecule type" value="Genomic_DNA"/>
</dbReference>
<dbReference type="InterPro" id="IPR050378">
    <property type="entry name" value="Metallo-dep_Hydrolases_sf"/>
</dbReference>
<proteinExistence type="predicted"/>
<dbReference type="Pfam" id="PF01979">
    <property type="entry name" value="Amidohydro_1"/>
    <property type="match status" value="1"/>
</dbReference>
<comment type="cofactor">
    <cofactor evidence="1">
        <name>Zn(2+)</name>
        <dbReference type="ChEBI" id="CHEBI:29105"/>
    </cofactor>
</comment>
<comment type="caution">
    <text evidence="3">The sequence shown here is derived from an EMBL/GenBank/DDBJ whole genome shotgun (WGS) entry which is preliminary data.</text>
</comment>
<dbReference type="AlphaFoldDB" id="J9H1Q8"/>
<dbReference type="GO" id="GO:0016810">
    <property type="term" value="F:hydrolase activity, acting on carbon-nitrogen (but not peptide) bonds"/>
    <property type="evidence" value="ECO:0007669"/>
    <property type="project" value="InterPro"/>
</dbReference>
<dbReference type="NCBIfam" id="TIGR01975">
    <property type="entry name" value="isoAsp_dipep"/>
    <property type="match status" value="1"/>
</dbReference>
<dbReference type="PANTHER" id="PTHR11647:SF1">
    <property type="entry name" value="COLLAPSIN RESPONSE MEDIATOR PROTEIN"/>
    <property type="match status" value="1"/>
</dbReference>
<dbReference type="GO" id="GO:0008798">
    <property type="term" value="F:beta-aspartyl-peptidase activity"/>
    <property type="evidence" value="ECO:0007669"/>
    <property type="project" value="InterPro"/>
</dbReference>
<sequence length="382" mass="40966">MDQTPILIKNACIYAPEKVGMRDLFIAGGKIVAMEEKLSLDFPGLEIIDAEGAYVTPGLIDQHIHVTGGGGEGGWKSRCPELVFSELVKAGVTSFLGVSGTDSMSRSIENLLAKVRGLTQEGASGWMWTSNYSYPVTTITDSVKTELFAIPEVLGVKLALGDHRCSFPSMEEVRSIVADVRVAGMLTGKVGFLHVHLGDYTSSFEIFDGIVKSGLPIKHIRPTHVARHPKVFELAMDFAKKGGFIDITTGGGCYMGSAADAFKMALDNGVPLDRITLSSDGHGSMPRFNEAGEMVGLGVGSIMCDIEAVRDIAKLYDLETALTPMTKTIAGALNLEGKGRIEVGADADLLFLSKDYALTDVFMKGRQCMKKGEVIVKGAFED</sequence>
<gene>
    <name evidence="3" type="ORF">EVA_04515</name>
</gene>
<evidence type="ECO:0000259" key="2">
    <source>
        <dbReference type="Pfam" id="PF01979"/>
    </source>
</evidence>
<feature type="domain" description="Amidohydrolase-related" evidence="2">
    <location>
        <begin position="54"/>
        <end position="366"/>
    </location>
</feature>
<dbReference type="SUPFAM" id="SSF51556">
    <property type="entry name" value="Metallo-dependent hydrolases"/>
    <property type="match status" value="1"/>
</dbReference>
<organism evidence="3">
    <name type="scientific">gut metagenome</name>
    <dbReference type="NCBI Taxonomy" id="749906"/>
    <lineage>
        <taxon>unclassified sequences</taxon>
        <taxon>metagenomes</taxon>
        <taxon>organismal metagenomes</taxon>
    </lineage>
</organism>
<evidence type="ECO:0000256" key="1">
    <source>
        <dbReference type="ARBA" id="ARBA00001947"/>
    </source>
</evidence>
<dbReference type="PIRSF" id="PIRSF001238">
    <property type="entry name" value="IadA"/>
    <property type="match status" value="1"/>
</dbReference>
<dbReference type="InterPro" id="IPR010229">
    <property type="entry name" value="Pept_M38_dipep"/>
</dbReference>
<accession>J9H1Q8</accession>
<dbReference type="Gene3D" id="2.30.40.10">
    <property type="entry name" value="Urease, subunit C, domain 1"/>
    <property type="match status" value="1"/>
</dbReference>
<dbReference type="SUPFAM" id="SSF51338">
    <property type="entry name" value="Composite domain of metallo-dependent hydrolases"/>
    <property type="match status" value="1"/>
</dbReference>
<dbReference type="InterPro" id="IPR011059">
    <property type="entry name" value="Metal-dep_hydrolase_composite"/>
</dbReference>
<dbReference type="InterPro" id="IPR006680">
    <property type="entry name" value="Amidohydro-rel"/>
</dbReference>
<dbReference type="InterPro" id="IPR032466">
    <property type="entry name" value="Metal_Hydrolase"/>
</dbReference>
<name>J9H1Q8_9ZZZZ</name>
<dbReference type="PANTHER" id="PTHR11647">
    <property type="entry name" value="HYDRANTOINASE/DIHYDROPYRIMIDINASE FAMILY MEMBER"/>
    <property type="match status" value="1"/>
</dbReference>
<protein>
    <submittedName>
        <fullName evidence="3">Isoaspartyl dipeptidase</fullName>
    </submittedName>
</protein>
<reference evidence="3" key="1">
    <citation type="journal article" date="2012" name="PLoS ONE">
        <title>Gene sets for utilization of primary and secondary nutrition supplies in the distal gut of endangered iberian lynx.</title>
        <authorList>
            <person name="Alcaide M."/>
            <person name="Messina E."/>
            <person name="Richter M."/>
            <person name="Bargiela R."/>
            <person name="Peplies J."/>
            <person name="Huws S.A."/>
            <person name="Newbold C.J."/>
            <person name="Golyshin P.N."/>
            <person name="Simon M.A."/>
            <person name="Lopez G."/>
            <person name="Yakimov M.M."/>
            <person name="Ferrer M."/>
        </authorList>
    </citation>
    <scope>NUCLEOTIDE SEQUENCE</scope>
</reference>